<name>A0A4V1G5B1_9FIRM</name>
<reference evidence="2 3" key="1">
    <citation type="submission" date="2019-04" db="EMBL/GenBank/DDBJ databases">
        <authorList>
            <person name="Embree M."/>
            <person name="Gaffney J.R."/>
        </authorList>
    </citation>
    <scope>NUCLEOTIDE SEQUENCE [LARGE SCALE GENOMIC DNA]</scope>
    <source>
        <strain evidence="2 3">JE7A12</strain>
    </source>
</reference>
<evidence type="ECO:0000313" key="2">
    <source>
        <dbReference type="EMBL" id="QCT07603.1"/>
    </source>
</evidence>
<dbReference type="EMBL" id="CP039381">
    <property type="protein sequence ID" value="QCT07603.1"/>
    <property type="molecule type" value="Genomic_DNA"/>
</dbReference>
<dbReference type="AlphaFoldDB" id="A0A4V1G5B1"/>
<keyword evidence="3" id="KW-1185">Reference proteome</keyword>
<evidence type="ECO:0000259" key="1">
    <source>
        <dbReference type="PROSITE" id="PS50943"/>
    </source>
</evidence>
<dbReference type="PROSITE" id="PS50943">
    <property type="entry name" value="HTH_CROC1"/>
    <property type="match status" value="1"/>
</dbReference>
<proteinExistence type="predicted"/>
<dbReference type="OrthoDB" id="9785138at2"/>
<dbReference type="Pfam" id="PF01381">
    <property type="entry name" value="HTH_3"/>
    <property type="match status" value="1"/>
</dbReference>
<feature type="domain" description="HTH cro/C1-type" evidence="1">
    <location>
        <begin position="7"/>
        <end position="65"/>
    </location>
</feature>
<dbReference type="SUPFAM" id="SSF47413">
    <property type="entry name" value="lambda repressor-like DNA-binding domains"/>
    <property type="match status" value="1"/>
</dbReference>
<dbReference type="KEGG" id="ruj:E5Z56_09645"/>
<dbReference type="InterPro" id="IPR010982">
    <property type="entry name" value="Lambda_DNA-bd_dom_sf"/>
</dbReference>
<dbReference type="SMART" id="SM00530">
    <property type="entry name" value="HTH_XRE"/>
    <property type="match status" value="1"/>
</dbReference>
<dbReference type="Gene3D" id="1.10.260.40">
    <property type="entry name" value="lambda repressor-like DNA-binding domains"/>
    <property type="match status" value="1"/>
</dbReference>
<gene>
    <name evidence="2" type="ORF">E5Z56_09645</name>
</gene>
<accession>A0A4V1G5B1</accession>
<dbReference type="RefSeq" id="WP_138157600.1">
    <property type="nucleotide sequence ID" value="NZ_CP039381.1"/>
</dbReference>
<protein>
    <submittedName>
        <fullName evidence="2">Helix-turn-helix transcriptional regulator</fullName>
    </submittedName>
</protein>
<sequence>MAIGERIKYIRNLKNFTQKYLGQLIGFPEKTADIRIAQYESGTRTPKADITKELAKALDVSPLALDVPDIDSELGLMHTLFALEDIYGLQAEEKDGETKLSFSNASVLRAVKAWAEQSAKLKAGEITKEEYDEWRYNYPKYDTDSEYVKLLSDDLNNAMLEAFEDKLKNQ</sequence>
<dbReference type="GO" id="GO:0003677">
    <property type="term" value="F:DNA binding"/>
    <property type="evidence" value="ECO:0007669"/>
    <property type="project" value="InterPro"/>
</dbReference>
<dbReference type="InterPro" id="IPR001387">
    <property type="entry name" value="Cro/C1-type_HTH"/>
</dbReference>
<evidence type="ECO:0000313" key="3">
    <source>
        <dbReference type="Proteomes" id="UP000301475"/>
    </source>
</evidence>
<dbReference type="Proteomes" id="UP000301475">
    <property type="component" value="Chromosome"/>
</dbReference>
<organism evidence="2 3">
    <name type="scientific">Ruminococcus bovis</name>
    <dbReference type="NCBI Taxonomy" id="2564099"/>
    <lineage>
        <taxon>Bacteria</taxon>
        <taxon>Bacillati</taxon>
        <taxon>Bacillota</taxon>
        <taxon>Clostridia</taxon>
        <taxon>Eubacteriales</taxon>
        <taxon>Oscillospiraceae</taxon>
        <taxon>Ruminococcus</taxon>
    </lineage>
</organism>
<dbReference type="CDD" id="cd00093">
    <property type="entry name" value="HTH_XRE"/>
    <property type="match status" value="1"/>
</dbReference>